<dbReference type="Gene3D" id="2.60.40.1280">
    <property type="match status" value="1"/>
</dbReference>
<dbReference type="PATRIC" id="fig|1035195.3.peg.2405"/>
<feature type="transmembrane region" description="Helical" evidence="7">
    <location>
        <begin position="1085"/>
        <end position="1106"/>
    </location>
</feature>
<feature type="domain" description="Gram-positive cocci surface proteins LPxTG" evidence="8">
    <location>
        <begin position="1078"/>
        <end position="1111"/>
    </location>
</feature>
<gene>
    <name evidence="9" type="ORF">HMPREF9997_02685</name>
</gene>
<evidence type="ECO:0000259" key="8">
    <source>
        <dbReference type="PROSITE" id="PS50847"/>
    </source>
</evidence>
<keyword evidence="7" id="KW-1133">Transmembrane helix</keyword>
<dbReference type="InterPro" id="IPR019931">
    <property type="entry name" value="LPXTG_anchor"/>
</dbReference>
<protein>
    <submittedName>
        <fullName evidence="9">LPXTG-motif protein cell wall anchor domain protein</fullName>
    </submittedName>
</protein>
<dbReference type="Gene3D" id="2.60.40.1140">
    <property type="entry name" value="Collagen-binding surface protein Cna, B-type domain"/>
    <property type="match status" value="1"/>
</dbReference>
<sequence>MDEMSLISSDANGVEQTQKIYVSGVAKLKFKFHTVKPEAVVHPGDHFVIGFPEQFEGRDSAGHRFDLKRDGTKVGECEVQNKSLTCTFGDELNAMDKNELSNLTGSGEFLLSATAEYQQDTINFTVNGKETEANIPGGIITRSPQYSAFDLNKYATPIGPKNAAIPWYISFNTENLAKKVGSESKGKSGKSTIFDGRTEQTLTFTDRPGPGITHVKDPKDFRLFFKRSKDAPDSEQKLIVDGAQHTANGFTMEVLPSDTDTIIRITGPWQANASYVITAPTTVEGGNAKQGVMYTNDVDLDINGTLQTAHAEIHYTETGRVDVNLEPGFSSVSVEKRLEGDATSLVPADAKFNVTVDYKLPEGRTFSDYPGWKPVGTPNADKTGGTVTLEAALGKTEALMSPLPKGSVVTLSENLDKAPASDKIAWDKPKFAVGNNTGEKISFTTEGGKVTAATLTNHANKKAQTKFNLVKKINPAGLSQRQVDALNNSDFALTYRCVAPQGSNGKEITKTVTAKPNTPVETEVIPEGYTCTFSEDMAKAARDGFAEPKLTISQNNVKVGADTKPEVEFINSYTKQAVALKVTKEVRIDGALNDTDKKNLTEFQKQQYNVNYRCVDPADDKAPAVTSDVKVAGNGQGVDTLPIPVGYTCTFNEDLRSAARDGYGEPKPTIPGPITVEAGKKAEAKFVNTYPRLTGDITLTKTVTGIDAAKAPASFTFAYKCSDGTTGTKDIKPGAPVPLGIAVPYGTTCDITETNGAVAGYDLKLAQAHNVPVNAPKVNVEVKNAYNKQPFSQFAITKNVEGAEAAKNKTYEFDVTCGDEKFTMKVPAGQTVTYEKEFKPDTKCTATEKTESAEIPGYSHTVYPQKTQEITLGVNTICAVEFTNKYTEQGSFTLTKQVGGTAAPLNGGKKFNFTASWINPMTKQTETKDFTLGDGDKEEFKGLPVGTVVTIQEKKPDNTVVSEWNTPGFATDNAAALVDNGNGTATITVQAGSFTTPTPVKVTNTANIPWWWLLVPLVPLAIGGAANAAGSSDGNYTAQAGQLPPNSPNSSAANGNEKGMPKASEQAQPQAKKEGGVLANTGASVIGLSLIAMLVLALGVGLMIAAKRRKN</sequence>
<dbReference type="SUPFAM" id="SSF49401">
    <property type="entry name" value="Bacterial adhesins"/>
    <property type="match status" value="1"/>
</dbReference>
<keyword evidence="7" id="KW-0472">Membrane</keyword>
<evidence type="ECO:0000313" key="9">
    <source>
        <dbReference type="EMBL" id="EKX87359.1"/>
    </source>
</evidence>
<proteinExistence type="predicted"/>
<evidence type="ECO:0000256" key="2">
    <source>
        <dbReference type="ARBA" id="ARBA00022512"/>
    </source>
</evidence>
<accession>L1M8Q7</accession>
<keyword evidence="5" id="KW-0572">Peptidoglycan-anchor</keyword>
<dbReference type="Pfam" id="PF25548">
    <property type="entry name" value="DUF7926"/>
    <property type="match status" value="1"/>
</dbReference>
<dbReference type="Proteomes" id="UP000010445">
    <property type="component" value="Unassembled WGS sequence"/>
</dbReference>
<keyword evidence="4" id="KW-0732">Signal</keyword>
<evidence type="ECO:0000256" key="1">
    <source>
        <dbReference type="ARBA" id="ARBA00004191"/>
    </source>
</evidence>
<dbReference type="InterPro" id="IPR008966">
    <property type="entry name" value="Adhesion_dom_sf"/>
</dbReference>
<dbReference type="STRING" id="1035195.HMPREF9997_02685"/>
<feature type="region of interest" description="Disordered" evidence="6">
    <location>
        <begin position="1031"/>
        <end position="1075"/>
    </location>
</feature>
<evidence type="ECO:0000313" key="10">
    <source>
        <dbReference type="Proteomes" id="UP000010445"/>
    </source>
</evidence>
<dbReference type="EMBL" id="AMEM01000044">
    <property type="protein sequence ID" value="EKX87359.1"/>
    <property type="molecule type" value="Genomic_DNA"/>
</dbReference>
<dbReference type="eggNOG" id="COG3170">
    <property type="taxonomic scope" value="Bacteria"/>
</dbReference>
<dbReference type="PROSITE" id="PS50847">
    <property type="entry name" value="GRAM_POS_ANCHORING"/>
    <property type="match status" value="1"/>
</dbReference>
<evidence type="ECO:0000256" key="4">
    <source>
        <dbReference type="ARBA" id="ARBA00022729"/>
    </source>
</evidence>
<evidence type="ECO:0000256" key="6">
    <source>
        <dbReference type="SAM" id="MobiDB-lite"/>
    </source>
</evidence>
<dbReference type="InterPro" id="IPR057686">
    <property type="entry name" value="DUF7926"/>
</dbReference>
<comment type="caution">
    <text evidence="9">The sequence shown here is derived from an EMBL/GenBank/DDBJ whole genome shotgun (WGS) entry which is preliminary data.</text>
</comment>
<dbReference type="InterPro" id="IPR011252">
    <property type="entry name" value="Fibrogen-bd_dom1"/>
</dbReference>
<name>L1M8Q7_9CORY</name>
<keyword evidence="3" id="KW-0964">Secreted</keyword>
<evidence type="ECO:0000256" key="7">
    <source>
        <dbReference type="SAM" id="Phobius"/>
    </source>
</evidence>
<comment type="subcellular location">
    <subcellularLocation>
        <location evidence="1">Secreted</location>
        <location evidence="1">Cell wall</location>
    </subcellularLocation>
</comment>
<evidence type="ECO:0000256" key="5">
    <source>
        <dbReference type="ARBA" id="ARBA00023088"/>
    </source>
</evidence>
<keyword evidence="10" id="KW-1185">Reference proteome</keyword>
<dbReference type="InterPro" id="IPR046022">
    <property type="entry name" value="DUF5979"/>
</dbReference>
<keyword evidence="7" id="KW-0812">Transmembrane</keyword>
<dbReference type="GO" id="GO:0007155">
    <property type="term" value="P:cell adhesion"/>
    <property type="evidence" value="ECO:0007669"/>
    <property type="project" value="InterPro"/>
</dbReference>
<organism evidence="9 10">
    <name type="scientific">Corynebacterium durum F0235</name>
    <dbReference type="NCBI Taxonomy" id="1035195"/>
    <lineage>
        <taxon>Bacteria</taxon>
        <taxon>Bacillati</taxon>
        <taxon>Actinomycetota</taxon>
        <taxon>Actinomycetes</taxon>
        <taxon>Mycobacteriales</taxon>
        <taxon>Corynebacteriaceae</taxon>
        <taxon>Corynebacterium</taxon>
    </lineage>
</organism>
<keyword evidence="2" id="KW-0134">Cell wall</keyword>
<dbReference type="AlphaFoldDB" id="L1M8Q7"/>
<dbReference type="Pfam" id="PF19407">
    <property type="entry name" value="DUF5979"/>
    <property type="match status" value="6"/>
</dbReference>
<evidence type="ECO:0000256" key="3">
    <source>
        <dbReference type="ARBA" id="ARBA00022525"/>
    </source>
</evidence>
<dbReference type="HOGENOM" id="CLU_271449_0_0_11"/>
<reference evidence="9 10" key="1">
    <citation type="submission" date="2012-05" db="EMBL/GenBank/DDBJ databases">
        <authorList>
            <person name="Weinstock G."/>
            <person name="Sodergren E."/>
            <person name="Lobos E.A."/>
            <person name="Fulton L."/>
            <person name="Fulton R."/>
            <person name="Courtney L."/>
            <person name="Fronick C."/>
            <person name="O'Laughlin M."/>
            <person name="Godfrey J."/>
            <person name="Wilson R.M."/>
            <person name="Miner T."/>
            <person name="Farmer C."/>
            <person name="Delehaunty K."/>
            <person name="Cordes M."/>
            <person name="Minx P."/>
            <person name="Tomlinson C."/>
            <person name="Chen J."/>
            <person name="Wollam A."/>
            <person name="Pepin K.H."/>
            <person name="Bhonagiri V."/>
            <person name="Zhang X."/>
            <person name="Suruliraj S."/>
            <person name="Warren W."/>
            <person name="Mitreva M."/>
            <person name="Mardis E.R."/>
            <person name="Wilson R.K."/>
        </authorList>
    </citation>
    <scope>NUCLEOTIDE SEQUENCE [LARGE SCALE GENOMIC DNA]</scope>
    <source>
        <strain evidence="9 10">F0235</strain>
    </source>
</reference>